<gene>
    <name evidence="1" type="ORF">RPERSI_LOCUS18587</name>
</gene>
<sequence length="479" mass="52942">GRYAAASVLVGYRLYFIGGQFQNGTISSELFYLDLSTSFNTSDVISPRWSDPSPAPIASAWATATVCGANESIIFLIGGMMVSSNNTNNTIAYSFNTNTGNWSNITTSDVLNQRRIGSSLSYDPDPGIIYIFGGQSIFNLSEWFDEMIIFDSIHFSWSNKSFNSGPSKISGHTATLLKTGIIVFIGGLELSNTSSTPTLANMSQIWTYNTSSAEWSSNNAIFINTPIDSRVYHSAVLAHEDKIIIYGGSNGTDNSRVLPDLAVLNVSSTQFQWSTPNITPLSSTPSLAAHTAVMVDDYMILLFGNVTGSNSKQSSINNIIYFLNTTSYDWVTLYQSSNLPMLIGMVIGSSVLAFIIGYSALSCYRKHRIKHTSLITKTHGDETREVLHYPDNNNPTKLEGYHCNYFDNVSSQNSSETPVTTFHYIQPLVFQHHIMSADSAPYNHYPENEGNVPVINYAHDIQPQYVEYDMTHNNYPNPT</sequence>
<accession>A0ACA9RCJ0</accession>
<comment type="caution">
    <text evidence="1">The sequence shown here is derived from an EMBL/GenBank/DDBJ whole genome shotgun (WGS) entry which is preliminary data.</text>
</comment>
<dbReference type="Proteomes" id="UP000789920">
    <property type="component" value="Unassembled WGS sequence"/>
</dbReference>
<organism evidence="1 2">
    <name type="scientific">Racocetra persica</name>
    <dbReference type="NCBI Taxonomy" id="160502"/>
    <lineage>
        <taxon>Eukaryota</taxon>
        <taxon>Fungi</taxon>
        <taxon>Fungi incertae sedis</taxon>
        <taxon>Mucoromycota</taxon>
        <taxon>Glomeromycotina</taxon>
        <taxon>Glomeromycetes</taxon>
        <taxon>Diversisporales</taxon>
        <taxon>Gigasporaceae</taxon>
        <taxon>Racocetra</taxon>
    </lineage>
</organism>
<keyword evidence="2" id="KW-1185">Reference proteome</keyword>
<dbReference type="EMBL" id="CAJVQC010049543">
    <property type="protein sequence ID" value="CAG8787742.1"/>
    <property type="molecule type" value="Genomic_DNA"/>
</dbReference>
<feature type="non-terminal residue" evidence="1">
    <location>
        <position position="1"/>
    </location>
</feature>
<protein>
    <submittedName>
        <fullName evidence="1">10880_t:CDS:1</fullName>
    </submittedName>
</protein>
<evidence type="ECO:0000313" key="2">
    <source>
        <dbReference type="Proteomes" id="UP000789920"/>
    </source>
</evidence>
<reference evidence="1" key="1">
    <citation type="submission" date="2021-06" db="EMBL/GenBank/DDBJ databases">
        <authorList>
            <person name="Kallberg Y."/>
            <person name="Tangrot J."/>
            <person name="Rosling A."/>
        </authorList>
    </citation>
    <scope>NUCLEOTIDE SEQUENCE</scope>
    <source>
        <strain evidence="1">MA461A</strain>
    </source>
</reference>
<evidence type="ECO:0000313" key="1">
    <source>
        <dbReference type="EMBL" id="CAG8787742.1"/>
    </source>
</evidence>
<proteinExistence type="predicted"/>
<name>A0ACA9RCJ0_9GLOM</name>